<dbReference type="VEuPathDB" id="VectorBase:RPRC015277"/>
<keyword evidence="2" id="KW-0689">Ribosomal protein</keyword>
<organism evidence="4 5">
    <name type="scientific">Rhodnius prolixus</name>
    <name type="common">Triatomid bug</name>
    <dbReference type="NCBI Taxonomy" id="13249"/>
    <lineage>
        <taxon>Eukaryota</taxon>
        <taxon>Metazoa</taxon>
        <taxon>Ecdysozoa</taxon>
        <taxon>Arthropoda</taxon>
        <taxon>Hexapoda</taxon>
        <taxon>Insecta</taxon>
        <taxon>Pterygota</taxon>
        <taxon>Neoptera</taxon>
        <taxon>Paraneoptera</taxon>
        <taxon>Hemiptera</taxon>
        <taxon>Heteroptera</taxon>
        <taxon>Panheteroptera</taxon>
        <taxon>Cimicomorpha</taxon>
        <taxon>Reduviidae</taxon>
        <taxon>Triatominae</taxon>
        <taxon>Rhodnius</taxon>
    </lineage>
</organism>
<reference evidence="4" key="1">
    <citation type="submission" date="2015-05" db="UniProtKB">
        <authorList>
            <consortium name="EnsemblMetazoa"/>
        </authorList>
    </citation>
    <scope>IDENTIFICATION</scope>
</reference>
<sequence length="205" mass="23102">MFLNKTYPLKNLFEVCERFYNLSKPTRFFHTSFICHKLDERRRTRQFISSIKDEGAVGESSVNIDALIKSREDMFPTENTPKMLFNGIPFSKIPICNIKSSKNNTIISLNDANTGEPKAFRTCGAEGFKHTRKGTNIAAQATAITFGMTVKKKGFTTIRVRVRGLGPGRMSAIKGLEMAGLNIVSITDNTPVSWNPPRPRKQRRL</sequence>
<dbReference type="InterPro" id="IPR036967">
    <property type="entry name" value="Ribosomal_uS11_sf"/>
</dbReference>
<dbReference type="AlphaFoldDB" id="T1IG58"/>
<evidence type="ECO:0000313" key="4">
    <source>
        <dbReference type="EnsemblMetazoa" id="RPRC015277-PA"/>
    </source>
</evidence>
<evidence type="ECO:0000256" key="2">
    <source>
        <dbReference type="ARBA" id="ARBA00022980"/>
    </source>
</evidence>
<evidence type="ECO:0000256" key="1">
    <source>
        <dbReference type="ARBA" id="ARBA00006194"/>
    </source>
</evidence>
<name>T1IG58_RHOPR</name>
<dbReference type="Pfam" id="PF00411">
    <property type="entry name" value="Ribosomal_S11"/>
    <property type="match status" value="1"/>
</dbReference>
<dbReference type="STRING" id="13249.T1IG58"/>
<dbReference type="InParanoid" id="T1IG58"/>
<dbReference type="SUPFAM" id="SSF53137">
    <property type="entry name" value="Translational machinery components"/>
    <property type="match status" value="1"/>
</dbReference>
<dbReference type="HAMAP" id="MF_01310">
    <property type="entry name" value="Ribosomal_uS11"/>
    <property type="match status" value="1"/>
</dbReference>
<evidence type="ECO:0000313" key="5">
    <source>
        <dbReference type="Proteomes" id="UP000015103"/>
    </source>
</evidence>
<dbReference type="eggNOG" id="KOG0408">
    <property type="taxonomic scope" value="Eukaryota"/>
</dbReference>
<dbReference type="GO" id="GO:1990904">
    <property type="term" value="C:ribonucleoprotein complex"/>
    <property type="evidence" value="ECO:0007669"/>
    <property type="project" value="UniProtKB-KW"/>
</dbReference>
<dbReference type="PANTHER" id="PTHR11759">
    <property type="entry name" value="40S RIBOSOMAL PROTEIN S14/30S RIBOSOMAL PROTEIN S11"/>
    <property type="match status" value="1"/>
</dbReference>
<dbReference type="InterPro" id="IPR001971">
    <property type="entry name" value="Ribosomal_uS11"/>
</dbReference>
<evidence type="ECO:0000256" key="3">
    <source>
        <dbReference type="ARBA" id="ARBA00023274"/>
    </source>
</evidence>
<dbReference type="GO" id="GO:0003735">
    <property type="term" value="F:structural constituent of ribosome"/>
    <property type="evidence" value="ECO:0007669"/>
    <property type="project" value="InterPro"/>
</dbReference>
<dbReference type="EnsemblMetazoa" id="RPRC015277-RA">
    <property type="protein sequence ID" value="RPRC015277-PA"/>
    <property type="gene ID" value="RPRC015277"/>
</dbReference>
<proteinExistence type="inferred from homology"/>
<dbReference type="EMBL" id="ACPB03025002">
    <property type="status" value="NOT_ANNOTATED_CDS"/>
    <property type="molecule type" value="Genomic_DNA"/>
</dbReference>
<dbReference type="GO" id="GO:0005840">
    <property type="term" value="C:ribosome"/>
    <property type="evidence" value="ECO:0007669"/>
    <property type="project" value="UniProtKB-KW"/>
</dbReference>
<keyword evidence="3" id="KW-0687">Ribonucleoprotein</keyword>
<accession>T1IG58</accession>
<dbReference type="HOGENOM" id="CLU_072439_1_1_1"/>
<dbReference type="Proteomes" id="UP000015103">
    <property type="component" value="Unassembled WGS sequence"/>
</dbReference>
<protein>
    <submittedName>
        <fullName evidence="4">Uncharacterized protein</fullName>
    </submittedName>
</protein>
<keyword evidence="5" id="KW-1185">Reference proteome</keyword>
<dbReference type="FunCoup" id="T1IG58">
    <property type="interactions" value="384"/>
</dbReference>
<dbReference type="OMA" id="TPVSWNP"/>
<dbReference type="GO" id="GO:0006412">
    <property type="term" value="P:translation"/>
    <property type="evidence" value="ECO:0007669"/>
    <property type="project" value="InterPro"/>
</dbReference>
<dbReference type="Gene3D" id="3.30.420.80">
    <property type="entry name" value="Ribosomal protein S11"/>
    <property type="match status" value="1"/>
</dbReference>
<comment type="similarity">
    <text evidence="1">Belongs to the universal ribosomal protein uS11 family.</text>
</comment>